<sequence>MITTGLRPPPVRLQGSRNTASWFASRCTAACGTDQMSSGTNPSHGNVHSCTANPKRAAEPRPPPRLKLSMNPRSFRVNVKNLINSSLPMSGYDRSRSICSSEKN</sequence>
<reference evidence="2 3" key="1">
    <citation type="submission" date="2020-08" db="EMBL/GenBank/DDBJ databases">
        <title>Sequencing the genomes of 1000 actinobacteria strains.</title>
        <authorList>
            <person name="Klenk H.-P."/>
        </authorList>
    </citation>
    <scope>NUCLEOTIDE SEQUENCE [LARGE SCALE GENOMIC DNA]</scope>
    <source>
        <strain evidence="2 3">DSM 43023</strain>
    </source>
</reference>
<organism evidence="2 3">
    <name type="scientific">Streptosporangium album</name>
    <dbReference type="NCBI Taxonomy" id="47479"/>
    <lineage>
        <taxon>Bacteria</taxon>
        <taxon>Bacillati</taxon>
        <taxon>Actinomycetota</taxon>
        <taxon>Actinomycetes</taxon>
        <taxon>Streptosporangiales</taxon>
        <taxon>Streptosporangiaceae</taxon>
        <taxon>Streptosporangium</taxon>
    </lineage>
</organism>
<evidence type="ECO:0000313" key="2">
    <source>
        <dbReference type="EMBL" id="MBB4942808.1"/>
    </source>
</evidence>
<evidence type="ECO:0000256" key="1">
    <source>
        <dbReference type="SAM" id="MobiDB-lite"/>
    </source>
</evidence>
<name>A0A7W7WDG6_9ACTN</name>
<accession>A0A7W7WDG6</accession>
<dbReference type="AlphaFoldDB" id="A0A7W7WDG6"/>
<feature type="region of interest" description="Disordered" evidence="1">
    <location>
        <begin position="33"/>
        <end position="70"/>
    </location>
</feature>
<protein>
    <submittedName>
        <fullName evidence="2">Uncharacterized protein</fullName>
    </submittedName>
</protein>
<dbReference type="Proteomes" id="UP000534286">
    <property type="component" value="Unassembled WGS sequence"/>
</dbReference>
<proteinExistence type="predicted"/>
<comment type="caution">
    <text evidence="2">The sequence shown here is derived from an EMBL/GenBank/DDBJ whole genome shotgun (WGS) entry which is preliminary data.</text>
</comment>
<dbReference type="EMBL" id="JACHJU010000004">
    <property type="protein sequence ID" value="MBB4942808.1"/>
    <property type="molecule type" value="Genomic_DNA"/>
</dbReference>
<feature type="compositionally biased region" description="Polar residues" evidence="1">
    <location>
        <begin position="34"/>
        <end position="51"/>
    </location>
</feature>
<evidence type="ECO:0000313" key="3">
    <source>
        <dbReference type="Proteomes" id="UP000534286"/>
    </source>
</evidence>
<keyword evidence="3" id="KW-1185">Reference proteome</keyword>
<gene>
    <name evidence="2" type="ORF">FHR32_007208</name>
</gene>